<feature type="active site" evidence="7">
    <location>
        <position position="235"/>
    </location>
</feature>
<evidence type="ECO:0000259" key="12">
    <source>
        <dbReference type="SMART" id="SM00235"/>
    </source>
</evidence>
<dbReference type="AlphaFoldDB" id="A0A7I8VQR2"/>
<feature type="binding site" evidence="8">
    <location>
        <position position="244"/>
    </location>
    <ligand>
        <name>Zn(2+)</name>
        <dbReference type="ChEBI" id="CHEBI:29105"/>
        <label>2</label>
        <note>catalytic</note>
    </ligand>
</feature>
<evidence type="ECO:0000256" key="2">
    <source>
        <dbReference type="ARBA" id="ARBA00022670"/>
    </source>
</evidence>
<name>A0A7I8VQR2_9ANNE</name>
<feature type="binding site" evidence="8">
    <location>
        <position position="202"/>
    </location>
    <ligand>
        <name>Zn(2+)</name>
        <dbReference type="ChEBI" id="CHEBI:29105"/>
        <label>1</label>
    </ligand>
</feature>
<dbReference type="GO" id="GO:0030574">
    <property type="term" value="P:collagen catabolic process"/>
    <property type="evidence" value="ECO:0007669"/>
    <property type="project" value="TreeGrafter"/>
</dbReference>
<dbReference type="InterPro" id="IPR036365">
    <property type="entry name" value="PGBD-like_sf"/>
</dbReference>
<feature type="domain" description="Peptidase metallopeptidase" evidence="12">
    <location>
        <begin position="120"/>
        <end position="280"/>
    </location>
</feature>
<feature type="binding site" evidence="8">
    <location>
        <position position="194"/>
    </location>
    <ligand>
        <name>Ca(2+)</name>
        <dbReference type="ChEBI" id="CHEBI:29108"/>
        <label>3</label>
    </ligand>
</feature>
<dbReference type="InterPro" id="IPR036375">
    <property type="entry name" value="Hemopexin-like_dom_sf"/>
</dbReference>
<dbReference type="SUPFAM" id="SSF50923">
    <property type="entry name" value="Hemopexin-like domain"/>
    <property type="match status" value="1"/>
</dbReference>
<dbReference type="CDD" id="cd04278">
    <property type="entry name" value="ZnMc_MMP"/>
    <property type="match status" value="1"/>
</dbReference>
<dbReference type="InterPro" id="IPR002477">
    <property type="entry name" value="Peptidoglycan-bd-like"/>
</dbReference>
<reference evidence="13 14" key="1">
    <citation type="submission" date="2020-08" db="EMBL/GenBank/DDBJ databases">
        <authorList>
            <person name="Hejnol A."/>
        </authorList>
    </citation>
    <scope>NUCLEOTIDE SEQUENCE [LARGE SCALE GENOMIC DNA]</scope>
</reference>
<keyword evidence="2" id="KW-0645">Protease</keyword>
<comment type="cofactor">
    <cofactor evidence="8">
        <name>Ca(2+)</name>
        <dbReference type="ChEBI" id="CHEBI:29108"/>
    </cofactor>
    <text evidence="8">Can bind about 5 Ca(2+) ions per subunit.</text>
</comment>
<dbReference type="Gene3D" id="3.40.390.10">
    <property type="entry name" value="Collagenase (Catalytic Domain)"/>
    <property type="match status" value="1"/>
</dbReference>
<proteinExistence type="inferred from homology"/>
<dbReference type="InterPro" id="IPR021190">
    <property type="entry name" value="Pept_M10A"/>
</dbReference>
<feature type="repeat" description="Hemopexin" evidence="10">
    <location>
        <begin position="340"/>
        <end position="391"/>
    </location>
</feature>
<dbReference type="InterPro" id="IPR018487">
    <property type="entry name" value="Hemopexin-like_repeat"/>
</dbReference>
<evidence type="ECO:0000256" key="3">
    <source>
        <dbReference type="ARBA" id="ARBA00022723"/>
    </source>
</evidence>
<evidence type="ECO:0000256" key="8">
    <source>
        <dbReference type="PIRSR" id="PIRSR621190-2"/>
    </source>
</evidence>
<feature type="binding site" evidence="8">
    <location>
        <position position="213"/>
    </location>
    <ligand>
        <name>Ca(2+)</name>
        <dbReference type="ChEBI" id="CHEBI:29108"/>
        <label>1</label>
    </ligand>
</feature>
<dbReference type="InterPro" id="IPR006026">
    <property type="entry name" value="Peptidase_Metallo"/>
</dbReference>
<dbReference type="SUPFAM" id="SSF47090">
    <property type="entry name" value="PGBD-like"/>
    <property type="match status" value="1"/>
</dbReference>
<feature type="chain" id="PRO_5029740826" evidence="11">
    <location>
        <begin position="26"/>
        <end position="509"/>
    </location>
</feature>
<dbReference type="PANTHER" id="PTHR10201:SF323">
    <property type="entry name" value="MATRIX METALLOPROTEINASE-21"/>
    <property type="match status" value="1"/>
</dbReference>
<evidence type="ECO:0000313" key="13">
    <source>
        <dbReference type="EMBL" id="CAD5117826.1"/>
    </source>
</evidence>
<dbReference type="PROSITE" id="PS51642">
    <property type="entry name" value="HEMOPEXIN_2"/>
    <property type="match status" value="1"/>
</dbReference>
<keyword evidence="8" id="KW-0106">Calcium</keyword>
<dbReference type="Pfam" id="PF01471">
    <property type="entry name" value="PG_binding_1"/>
    <property type="match status" value="1"/>
</dbReference>
<comment type="caution">
    <text evidence="13">The sequence shown here is derived from an EMBL/GenBank/DDBJ whole genome shotgun (WGS) entry which is preliminary data.</text>
</comment>
<feature type="binding site" evidence="8">
    <location>
        <position position="212"/>
    </location>
    <ligand>
        <name>Ca(2+)</name>
        <dbReference type="ChEBI" id="CHEBI:29108"/>
        <label>3</label>
    </ligand>
</feature>
<dbReference type="Gene3D" id="2.110.10.10">
    <property type="entry name" value="Hemopexin-like domain"/>
    <property type="match status" value="1"/>
</dbReference>
<dbReference type="PRINTS" id="PR00138">
    <property type="entry name" value="MATRIXIN"/>
</dbReference>
<keyword evidence="11" id="KW-0732">Signal</keyword>
<sequence>MTDRRLTTVICPLFVFLISSAPIREQQDEALNYLQKYGYLTQSNHLDIKSETFKNALKSYQRRYHIHSKDGIIDDETLKKIREKRCGDSDEDMETEDEVKDLVSRSKRSSMGNGSIKPGQKVFYNRKIIKWRYVTKSKYISEYIVRFAINNALRLWAEVTPLTFREDTRSDIRNIDIEISFGKGKHGACPIRFDGHGQAIAHSWHGAAVHLDDDEMYSYPARRDSLDLVKVLLHEFGHVLGLRHTAHSDSIMYAIYLNPFEGYVELHKLDRQAVQNIHGVCKGRFDEVFDWIRPLLSGSIVYNTFFTRNTVTWLYENSAYRTRYGDPLKISKQWRGLPQDFKIDAYIQTYPGYLKSKVYFISGYKVYRYDSLGMKIENGYPKLISQVFQGITNDKIDAGYFDPRDRNIYLIRGSKVFKLKPNSSGASLISTNSFESQFPIDRSHFETRKRPLTAPIDSIYYSQYHSSIFIFKDESVYKIASFNYRSVFVYNLIRIYDNWYNKWNDICEV</sequence>
<feature type="binding site" evidence="8">
    <location>
        <position position="195"/>
    </location>
    <ligand>
        <name>Ca(2+)</name>
        <dbReference type="ChEBI" id="CHEBI:29108"/>
        <label>3</label>
    </ligand>
</feature>
<feature type="binding site" evidence="8">
    <location>
        <position position="238"/>
    </location>
    <ligand>
        <name>Zn(2+)</name>
        <dbReference type="ChEBI" id="CHEBI:29105"/>
        <label>2</label>
        <note>catalytic</note>
    </ligand>
</feature>
<dbReference type="Pfam" id="PF00045">
    <property type="entry name" value="Hemopexin"/>
    <property type="match status" value="1"/>
</dbReference>
<dbReference type="InterPro" id="IPR033739">
    <property type="entry name" value="M10A_MMP"/>
</dbReference>
<gene>
    <name evidence="13" type="ORF">DGYR_LOCUS6310</name>
</gene>
<comment type="cofactor">
    <cofactor evidence="8">
        <name>Zn(2+)</name>
        <dbReference type="ChEBI" id="CHEBI:29105"/>
    </cofactor>
    <text evidence="8">Binds 2 Zn(2+) ions per subunit.</text>
</comment>
<feature type="modified residue" description="Phosphotyrosine; by PKDCC" evidence="9">
    <location>
        <position position="380"/>
    </location>
</feature>
<dbReference type="Pfam" id="PF00413">
    <property type="entry name" value="Peptidase_M10"/>
    <property type="match status" value="1"/>
</dbReference>
<keyword evidence="5 8" id="KW-0862">Zinc</keyword>
<evidence type="ECO:0000256" key="5">
    <source>
        <dbReference type="ARBA" id="ARBA00022833"/>
    </source>
</evidence>
<feature type="binding site" evidence="8">
    <location>
        <position position="206"/>
    </location>
    <ligand>
        <name>Ca(2+)</name>
        <dbReference type="ChEBI" id="CHEBI:29108"/>
        <label>2</label>
    </ligand>
</feature>
<feature type="binding site" evidence="8">
    <location>
        <position position="176"/>
    </location>
    <ligand>
        <name>Ca(2+)</name>
        <dbReference type="ChEBI" id="CHEBI:29108"/>
        <label>2</label>
    </ligand>
</feature>
<dbReference type="SMART" id="SM00120">
    <property type="entry name" value="HX"/>
    <property type="match status" value="4"/>
</dbReference>
<feature type="binding site" evidence="8">
    <location>
        <position position="252"/>
    </location>
    <ligand>
        <name>Zn(2+)</name>
        <dbReference type="ChEBI" id="CHEBI:29105"/>
        <label>2</label>
        <note>catalytic</note>
    </ligand>
</feature>
<comment type="similarity">
    <text evidence="1">Belongs to the peptidase M10A family.</text>
</comment>
<feature type="binding site" evidence="8">
    <location>
        <position position="234"/>
    </location>
    <ligand>
        <name>Zn(2+)</name>
        <dbReference type="ChEBI" id="CHEBI:29105"/>
        <label>2</label>
        <note>catalytic</note>
    </ligand>
</feature>
<dbReference type="EMBL" id="CAJFCJ010000007">
    <property type="protein sequence ID" value="CAD5117826.1"/>
    <property type="molecule type" value="Genomic_DNA"/>
</dbReference>
<dbReference type="GO" id="GO:0004222">
    <property type="term" value="F:metalloendopeptidase activity"/>
    <property type="evidence" value="ECO:0007669"/>
    <property type="project" value="InterPro"/>
</dbReference>
<keyword evidence="4" id="KW-0378">Hydrolase</keyword>
<keyword evidence="6" id="KW-0482">Metalloprotease</keyword>
<evidence type="ECO:0000256" key="10">
    <source>
        <dbReference type="PROSITE-ProRule" id="PRU01011"/>
    </source>
</evidence>
<feature type="signal peptide" evidence="11">
    <location>
        <begin position="1"/>
        <end position="25"/>
    </location>
</feature>
<feature type="binding site" evidence="8">
    <location>
        <position position="186"/>
    </location>
    <ligand>
        <name>Zn(2+)</name>
        <dbReference type="ChEBI" id="CHEBI:29105"/>
        <label>1</label>
    </ligand>
</feature>
<dbReference type="GO" id="GO:0031012">
    <property type="term" value="C:extracellular matrix"/>
    <property type="evidence" value="ECO:0007669"/>
    <property type="project" value="InterPro"/>
</dbReference>
<feature type="binding site" evidence="8">
    <location>
        <position position="215"/>
    </location>
    <ligand>
        <name>Ca(2+)</name>
        <dbReference type="ChEBI" id="CHEBI:29108"/>
        <label>1</label>
    </ligand>
</feature>
<dbReference type="GO" id="GO:0006508">
    <property type="term" value="P:proteolysis"/>
    <property type="evidence" value="ECO:0007669"/>
    <property type="project" value="UniProtKB-KW"/>
</dbReference>
<feature type="binding site" description="in inhibited form" evidence="8">
    <location>
        <position position="86"/>
    </location>
    <ligand>
        <name>Zn(2+)</name>
        <dbReference type="ChEBI" id="CHEBI:29105"/>
        <label>2</label>
        <note>catalytic</note>
    </ligand>
</feature>
<dbReference type="SMART" id="SM00235">
    <property type="entry name" value="ZnMc"/>
    <property type="match status" value="1"/>
</dbReference>
<keyword evidence="3 8" id="KW-0479">Metal-binding</keyword>
<dbReference type="GO" id="GO:0008270">
    <property type="term" value="F:zinc ion binding"/>
    <property type="evidence" value="ECO:0007669"/>
    <property type="project" value="InterPro"/>
</dbReference>
<evidence type="ECO:0000256" key="7">
    <source>
        <dbReference type="PIRSR" id="PIRSR621190-1"/>
    </source>
</evidence>
<dbReference type="SUPFAM" id="SSF55486">
    <property type="entry name" value="Metalloproteases ('zincins'), catalytic domain"/>
    <property type="match status" value="1"/>
</dbReference>
<dbReference type="GO" id="GO:0030198">
    <property type="term" value="P:extracellular matrix organization"/>
    <property type="evidence" value="ECO:0007669"/>
    <property type="project" value="TreeGrafter"/>
</dbReference>
<evidence type="ECO:0000256" key="1">
    <source>
        <dbReference type="ARBA" id="ARBA00010370"/>
    </source>
</evidence>
<dbReference type="Proteomes" id="UP000549394">
    <property type="component" value="Unassembled WGS sequence"/>
</dbReference>
<dbReference type="OrthoDB" id="406838at2759"/>
<evidence type="ECO:0000256" key="9">
    <source>
        <dbReference type="PIRSR" id="PIRSR621190-4"/>
    </source>
</evidence>
<dbReference type="InterPro" id="IPR001818">
    <property type="entry name" value="Pept_M10_metallopeptidase"/>
</dbReference>
<dbReference type="InterPro" id="IPR024079">
    <property type="entry name" value="MetalloPept_cat_dom_sf"/>
</dbReference>
<feature type="binding site" evidence="8">
    <location>
        <position position="215"/>
    </location>
    <ligand>
        <name>Ca(2+)</name>
        <dbReference type="ChEBI" id="CHEBI:29108"/>
        <label>3</label>
    </ligand>
</feature>
<protein>
    <submittedName>
        <fullName evidence="13">DgyrCDS6573</fullName>
    </submittedName>
</protein>
<evidence type="ECO:0000256" key="4">
    <source>
        <dbReference type="ARBA" id="ARBA00022801"/>
    </source>
</evidence>
<dbReference type="PANTHER" id="PTHR10201">
    <property type="entry name" value="MATRIX METALLOPROTEINASE"/>
    <property type="match status" value="1"/>
</dbReference>
<evidence type="ECO:0000256" key="11">
    <source>
        <dbReference type="SAM" id="SignalP"/>
    </source>
</evidence>
<feature type="binding site" evidence="8">
    <location>
        <position position="210"/>
    </location>
    <ligand>
        <name>Zn(2+)</name>
        <dbReference type="ChEBI" id="CHEBI:29105"/>
        <label>1</label>
    </ligand>
</feature>
<evidence type="ECO:0000256" key="6">
    <source>
        <dbReference type="ARBA" id="ARBA00023049"/>
    </source>
</evidence>
<feature type="binding site" evidence="8">
    <location>
        <position position="344"/>
    </location>
    <ligand>
        <name>Ca(2+)</name>
        <dbReference type="ChEBI" id="CHEBI:29108"/>
        <label>4</label>
    </ligand>
</feature>
<evidence type="ECO:0000313" key="14">
    <source>
        <dbReference type="Proteomes" id="UP000549394"/>
    </source>
</evidence>
<organism evidence="13 14">
    <name type="scientific">Dimorphilus gyrociliatus</name>
    <dbReference type="NCBI Taxonomy" id="2664684"/>
    <lineage>
        <taxon>Eukaryota</taxon>
        <taxon>Metazoa</taxon>
        <taxon>Spiralia</taxon>
        <taxon>Lophotrochozoa</taxon>
        <taxon>Annelida</taxon>
        <taxon>Polychaeta</taxon>
        <taxon>Polychaeta incertae sedis</taxon>
        <taxon>Dinophilidae</taxon>
        <taxon>Dimorphilus</taxon>
    </lineage>
</organism>
<accession>A0A7I8VQR2</accession>
<keyword evidence="14" id="KW-1185">Reference proteome</keyword>